<gene>
    <name evidence="6" type="ORF">Ccl03g_04200</name>
    <name evidence="8" type="ORF">FOC47_13535</name>
    <name evidence="7" type="ORF">G5B26_15565</name>
</gene>
<evidence type="ECO:0000256" key="2">
    <source>
        <dbReference type="ARBA" id="ARBA00022679"/>
    </source>
</evidence>
<evidence type="ECO:0000313" key="7">
    <source>
        <dbReference type="EMBL" id="NSJ44977.1"/>
    </source>
</evidence>
<feature type="transmembrane region" description="Helical" evidence="4">
    <location>
        <begin position="28"/>
        <end position="46"/>
    </location>
</feature>
<dbReference type="InterPro" id="IPR036890">
    <property type="entry name" value="HATPase_C_sf"/>
</dbReference>
<keyword evidence="4" id="KW-0812">Transmembrane</keyword>
<proteinExistence type="predicted"/>
<keyword evidence="1" id="KW-0597">Phosphoprotein</keyword>
<keyword evidence="4" id="KW-1133">Transmembrane helix</keyword>
<sequence>MAEIMINFVEAGICWYLFYRILGGKEHYWYRQMLGGILLALAITWIDKLYFYPLLRLVSVTALQIVYSYICFPGRRLGKLLCGCTYMLIALTSEHIVFRITDLLFQSSLRRLLEPNAGRYCMVVLYLIICFIAALGLIRLIKNQYVLLVKTQLLLFAMVLLILAFLDQLANMTITISSLEVYEDIAIMTDIAYMLIIIFAIVTLNIMIWFAKVCQEKNNLLVKQHWDESRIKELEAAQDAVAALRTWRHDIRKHVHMVIGFLKSGHVDRALSYIRDSSGVEDYTSLLTNSGNLALDNVLSAGFMKAKRHGIQINYTIKCCGIFPMSDTDISSLFGNLLDNAIEATLHLPNANERYIEITVERVDQMFRIIVENSCDGIYNFDGDALKSRKTELGHGLGLARIIQIVEHAGGFYRLKPKETYFEIMIVIPIKGGTVEDALHTGCNRGE</sequence>
<dbReference type="Proteomes" id="UP000315200">
    <property type="component" value="Unassembled WGS sequence"/>
</dbReference>
<feature type="transmembrane region" description="Helical" evidence="4">
    <location>
        <begin position="77"/>
        <end position="97"/>
    </location>
</feature>
<accession>A0A829VXJ5</accession>
<evidence type="ECO:0000313" key="8">
    <source>
        <dbReference type="EMBL" id="QIX91478.1"/>
    </source>
</evidence>
<protein>
    <submittedName>
        <fullName evidence="7">GHKL domain-containing protein</fullName>
    </submittedName>
    <submittedName>
        <fullName evidence="6">Sensor histidine kinase</fullName>
    </submittedName>
</protein>
<reference evidence="8 10" key="2">
    <citation type="submission" date="2019-11" db="EMBL/GenBank/DDBJ databases">
        <title>FDA dAtabase for Regulatory Grade micrObial Sequences (FDA-ARGOS): Supporting development and validation of Infectious Disease Dx tests.</title>
        <authorList>
            <person name="Turner S."/>
            <person name="Byrd R."/>
            <person name="Tallon L."/>
            <person name="Sadzewicz L."/>
            <person name="Vavikolanu K."/>
            <person name="Mehta A."/>
            <person name="Aluvathingal J."/>
            <person name="Nadendla S."/>
            <person name="Myers T."/>
            <person name="Yan Y."/>
            <person name="Sichtig H."/>
        </authorList>
    </citation>
    <scope>NUCLEOTIDE SEQUENCE [LARGE SCALE GENOMIC DNA]</scope>
    <source>
        <strain evidence="8 10">FDAARGOS_739</strain>
    </source>
</reference>
<dbReference type="SUPFAM" id="SSF55874">
    <property type="entry name" value="ATPase domain of HSP90 chaperone/DNA topoisomerase II/histidine kinase"/>
    <property type="match status" value="1"/>
</dbReference>
<dbReference type="EMBL" id="BJLB01000001">
    <property type="protein sequence ID" value="GEA34707.1"/>
    <property type="molecule type" value="Genomic_DNA"/>
</dbReference>
<reference evidence="7 11" key="3">
    <citation type="journal article" date="2020" name="Cell Host Microbe">
        <title>Functional and Genomic Variation between Human-Derived Isolates of Lachnospiraceae Reveals Inter- and Intra-Species Diversity.</title>
        <authorList>
            <person name="Sorbara M.T."/>
            <person name="Littmann E.R."/>
            <person name="Fontana E."/>
            <person name="Moody T.U."/>
            <person name="Kohout C.E."/>
            <person name="Gjonbalaj M."/>
            <person name="Eaton V."/>
            <person name="Seok R."/>
            <person name="Leiner I.M."/>
            <person name="Pamer E.G."/>
        </authorList>
    </citation>
    <scope>NUCLEOTIDE SEQUENCE [LARGE SCALE GENOMIC DNA]</scope>
    <source>
        <strain evidence="7 11">MSK.2.26</strain>
    </source>
</reference>
<dbReference type="SUPFAM" id="SSF55890">
    <property type="entry name" value="Sporulation response regulatory protein Spo0B"/>
    <property type="match status" value="1"/>
</dbReference>
<keyword evidence="4" id="KW-0472">Membrane</keyword>
<dbReference type="AlphaFoldDB" id="A0A829VXJ5"/>
<reference evidence="7" key="4">
    <citation type="submission" date="2020-02" db="EMBL/GenBank/DDBJ databases">
        <authorList>
            <person name="Littmann E."/>
            <person name="Sorbara M."/>
        </authorList>
    </citation>
    <scope>NUCLEOTIDE SEQUENCE</scope>
    <source>
        <strain evidence="7">MSK.2.26</strain>
    </source>
</reference>
<evidence type="ECO:0000313" key="6">
    <source>
        <dbReference type="EMBL" id="GEA34707.1"/>
    </source>
</evidence>
<dbReference type="CDD" id="cd16935">
    <property type="entry name" value="HATPase_AgrC-ComD-like"/>
    <property type="match status" value="1"/>
</dbReference>
<feature type="domain" description="Sensor histidine kinase NatK-like C-terminal" evidence="5">
    <location>
        <begin position="328"/>
        <end position="429"/>
    </location>
</feature>
<dbReference type="RefSeq" id="WP_002587256.1">
    <property type="nucleotide sequence ID" value="NZ_BJLB01000001.1"/>
</dbReference>
<evidence type="ECO:0000256" key="4">
    <source>
        <dbReference type="SAM" id="Phobius"/>
    </source>
</evidence>
<feature type="transmembrane region" description="Helical" evidence="4">
    <location>
        <begin position="153"/>
        <end position="171"/>
    </location>
</feature>
<dbReference type="Proteomes" id="UP000719916">
    <property type="component" value="Unassembled WGS sequence"/>
</dbReference>
<feature type="transmembrane region" description="Helical" evidence="4">
    <location>
        <begin position="191"/>
        <end position="211"/>
    </location>
</feature>
<keyword evidence="3 6" id="KW-0418">Kinase</keyword>
<dbReference type="Pfam" id="PF14501">
    <property type="entry name" value="HATPase_c_5"/>
    <property type="match status" value="1"/>
</dbReference>
<dbReference type="Gene3D" id="3.30.565.10">
    <property type="entry name" value="Histidine kinase-like ATPase, C-terminal domain"/>
    <property type="match status" value="1"/>
</dbReference>
<evidence type="ECO:0000313" key="11">
    <source>
        <dbReference type="Proteomes" id="UP000719916"/>
    </source>
</evidence>
<evidence type="ECO:0000313" key="10">
    <source>
        <dbReference type="Proteomes" id="UP000501069"/>
    </source>
</evidence>
<dbReference type="GO" id="GO:0000155">
    <property type="term" value="F:phosphorelay sensor kinase activity"/>
    <property type="evidence" value="ECO:0007669"/>
    <property type="project" value="InterPro"/>
</dbReference>
<evidence type="ECO:0000256" key="3">
    <source>
        <dbReference type="ARBA" id="ARBA00022777"/>
    </source>
</evidence>
<dbReference type="Gene3D" id="1.10.287.130">
    <property type="match status" value="1"/>
</dbReference>
<dbReference type="GeneID" id="57962187"/>
<evidence type="ECO:0000256" key="1">
    <source>
        <dbReference type="ARBA" id="ARBA00022553"/>
    </source>
</evidence>
<name>A0A829VXJ5_9FIRM</name>
<reference evidence="6 9" key="1">
    <citation type="submission" date="2019-06" db="EMBL/GenBank/DDBJ databases">
        <title>Draft genome sequence of [Clostridium] clostridioforme NBRC 113352.</title>
        <authorList>
            <person name="Miura T."/>
            <person name="Furukawa M."/>
            <person name="Shimamura M."/>
            <person name="Ohyama Y."/>
            <person name="Yamazoe A."/>
            <person name="Kawasaki H."/>
        </authorList>
    </citation>
    <scope>NUCLEOTIDE SEQUENCE [LARGE SCALE GENOMIC DNA]</scope>
    <source>
        <strain evidence="6 9">NBRC 113352</strain>
    </source>
</reference>
<keyword evidence="2" id="KW-0808">Transferase</keyword>
<dbReference type="EMBL" id="JAAISW010000027">
    <property type="protein sequence ID" value="NSJ44977.1"/>
    <property type="molecule type" value="Genomic_DNA"/>
</dbReference>
<organism evidence="6 9">
    <name type="scientific">Enterocloster clostridioformis</name>
    <dbReference type="NCBI Taxonomy" id="1531"/>
    <lineage>
        <taxon>Bacteria</taxon>
        <taxon>Bacillati</taxon>
        <taxon>Bacillota</taxon>
        <taxon>Clostridia</taxon>
        <taxon>Lachnospirales</taxon>
        <taxon>Lachnospiraceae</taxon>
        <taxon>Enterocloster</taxon>
    </lineage>
</organism>
<evidence type="ECO:0000313" key="9">
    <source>
        <dbReference type="Proteomes" id="UP000315200"/>
    </source>
</evidence>
<dbReference type="InterPro" id="IPR032834">
    <property type="entry name" value="NatK-like_C"/>
</dbReference>
<dbReference type="Proteomes" id="UP000501069">
    <property type="component" value="Chromosome"/>
</dbReference>
<feature type="transmembrane region" description="Helical" evidence="4">
    <location>
        <begin position="52"/>
        <end position="70"/>
    </location>
</feature>
<dbReference type="EMBL" id="CP050964">
    <property type="protein sequence ID" value="QIX91478.1"/>
    <property type="molecule type" value="Genomic_DNA"/>
</dbReference>
<dbReference type="InterPro" id="IPR016120">
    <property type="entry name" value="Sig_transdc_His_kin_SpoOB"/>
</dbReference>
<feature type="transmembrane region" description="Helical" evidence="4">
    <location>
        <begin position="117"/>
        <end position="141"/>
    </location>
</feature>
<evidence type="ECO:0000259" key="5">
    <source>
        <dbReference type="Pfam" id="PF14501"/>
    </source>
</evidence>